<evidence type="ECO:0000256" key="2">
    <source>
        <dbReference type="ARBA" id="ARBA00022692"/>
    </source>
</evidence>
<proteinExistence type="predicted"/>
<dbReference type="VEuPathDB" id="FungiDB:PYU1_G002498"/>
<accession>K3WC10</accession>
<feature type="transmembrane region" description="Helical" evidence="5">
    <location>
        <begin position="77"/>
        <end position="101"/>
    </location>
</feature>
<evidence type="ECO:0000313" key="7">
    <source>
        <dbReference type="Proteomes" id="UP000019132"/>
    </source>
</evidence>
<evidence type="ECO:0000256" key="5">
    <source>
        <dbReference type="SAM" id="Phobius"/>
    </source>
</evidence>
<evidence type="ECO:0008006" key="8">
    <source>
        <dbReference type="Google" id="ProtNLM"/>
    </source>
</evidence>
<evidence type="ECO:0000256" key="4">
    <source>
        <dbReference type="ARBA" id="ARBA00023136"/>
    </source>
</evidence>
<name>K3WC10_GLOUD</name>
<reference evidence="7" key="2">
    <citation type="submission" date="2010-04" db="EMBL/GenBank/DDBJ databases">
        <authorList>
            <person name="Buell R."/>
            <person name="Hamilton J."/>
            <person name="Hostetler J."/>
        </authorList>
    </citation>
    <scope>NUCLEOTIDE SEQUENCE [LARGE SCALE GENOMIC DNA]</scope>
    <source>
        <strain evidence="7">DAOM:BR144</strain>
    </source>
</reference>
<dbReference type="EnsemblProtists" id="PYU1_T002501">
    <property type="protein sequence ID" value="PYU1_T002501"/>
    <property type="gene ID" value="PYU1_G002498"/>
</dbReference>
<reference evidence="7" key="1">
    <citation type="journal article" date="2010" name="Genome Biol.">
        <title>Genome sequence of the necrotrophic plant pathogen Pythium ultimum reveals original pathogenicity mechanisms and effector repertoire.</title>
        <authorList>
            <person name="Levesque C.A."/>
            <person name="Brouwer H."/>
            <person name="Cano L."/>
            <person name="Hamilton J.P."/>
            <person name="Holt C."/>
            <person name="Huitema E."/>
            <person name="Raffaele S."/>
            <person name="Robideau G.P."/>
            <person name="Thines M."/>
            <person name="Win J."/>
            <person name="Zerillo M.M."/>
            <person name="Beakes G.W."/>
            <person name="Boore J.L."/>
            <person name="Busam D."/>
            <person name="Dumas B."/>
            <person name="Ferriera S."/>
            <person name="Fuerstenberg S.I."/>
            <person name="Gachon C.M."/>
            <person name="Gaulin E."/>
            <person name="Govers F."/>
            <person name="Grenville-Briggs L."/>
            <person name="Horner N."/>
            <person name="Hostetler J."/>
            <person name="Jiang R.H."/>
            <person name="Johnson J."/>
            <person name="Krajaejun T."/>
            <person name="Lin H."/>
            <person name="Meijer H.J."/>
            <person name="Moore B."/>
            <person name="Morris P."/>
            <person name="Phuntmart V."/>
            <person name="Puiu D."/>
            <person name="Shetty J."/>
            <person name="Stajich J.E."/>
            <person name="Tripathy S."/>
            <person name="Wawra S."/>
            <person name="van West P."/>
            <person name="Whitty B.R."/>
            <person name="Coutinho P.M."/>
            <person name="Henrissat B."/>
            <person name="Martin F."/>
            <person name="Thomas P.D."/>
            <person name="Tyler B.M."/>
            <person name="De Vries R.P."/>
            <person name="Kamoun S."/>
            <person name="Yandell M."/>
            <person name="Tisserat N."/>
            <person name="Buell C.R."/>
        </authorList>
    </citation>
    <scope>NUCLEOTIDE SEQUENCE</scope>
    <source>
        <strain evidence="7">DAOM:BR144</strain>
    </source>
</reference>
<feature type="transmembrane region" description="Helical" evidence="5">
    <location>
        <begin position="154"/>
        <end position="176"/>
    </location>
</feature>
<keyword evidence="4 5" id="KW-0472">Membrane</keyword>
<protein>
    <recommendedName>
        <fullName evidence="8">Tetraspanin</fullName>
    </recommendedName>
</protein>
<dbReference type="InParanoid" id="K3WC10"/>
<keyword evidence="7" id="KW-1185">Reference proteome</keyword>
<keyword evidence="3 5" id="KW-1133">Transmembrane helix</keyword>
<dbReference type="HOGENOM" id="CLU_071733_0_0_1"/>
<sequence length="347" mass="38351">MDSQPERHSVVVAHAGPNSVASPTHVQIAIPTATGEHKGVLSAAELDAIQNQRLALRRQRSFSDVIQGTFGAKPVKLFLYAWSVVVILMGLGILAVGLYLLYFQENAHMMPALAYYVAAFTGVCLALISGLGLYGLQQQRRCVTEGRRNYALGVYILLSLVGSAIIIMGGIVALTLRGVVKHAQVHDFALQKVRYFETAVIMNLHEYVEEDPRGWREIQRSQYCCGYTNVNTLRDTATLPWDDSLLTMVDEINTVAGIYCAKTASQCADTVGFPCPVNRRAWCRSEFHLLMLTNYRLIGAFALVVGAAQILSSGLSLFTLLCDVRMLPRRSPAREVLRHQLSPLRKL</sequence>
<keyword evidence="2 5" id="KW-0812">Transmembrane</keyword>
<dbReference type="OMA" id="WRSTQNE"/>
<evidence type="ECO:0000313" key="6">
    <source>
        <dbReference type="EnsemblProtists" id="PYU1_T002501"/>
    </source>
</evidence>
<comment type="subcellular location">
    <subcellularLocation>
        <location evidence="1">Membrane</location>
        <topology evidence="1">Multi-pass membrane protein</topology>
    </subcellularLocation>
</comment>
<dbReference type="Pfam" id="PF00335">
    <property type="entry name" value="Tetraspanin"/>
    <property type="match status" value="1"/>
</dbReference>
<dbReference type="Proteomes" id="UP000019132">
    <property type="component" value="Unassembled WGS sequence"/>
</dbReference>
<feature type="transmembrane region" description="Helical" evidence="5">
    <location>
        <begin position="297"/>
        <end position="321"/>
    </location>
</feature>
<dbReference type="InterPro" id="IPR018499">
    <property type="entry name" value="Tetraspanin/Peripherin"/>
</dbReference>
<feature type="transmembrane region" description="Helical" evidence="5">
    <location>
        <begin position="113"/>
        <end position="134"/>
    </location>
</feature>
<organism evidence="6 7">
    <name type="scientific">Globisporangium ultimum (strain ATCC 200006 / CBS 805.95 / DAOM BR144)</name>
    <name type="common">Pythium ultimum</name>
    <dbReference type="NCBI Taxonomy" id="431595"/>
    <lineage>
        <taxon>Eukaryota</taxon>
        <taxon>Sar</taxon>
        <taxon>Stramenopiles</taxon>
        <taxon>Oomycota</taxon>
        <taxon>Peronosporomycetes</taxon>
        <taxon>Pythiales</taxon>
        <taxon>Pythiaceae</taxon>
        <taxon>Globisporangium</taxon>
    </lineage>
</organism>
<dbReference type="eggNOG" id="ENOG502S49K">
    <property type="taxonomic scope" value="Eukaryota"/>
</dbReference>
<dbReference type="AlphaFoldDB" id="K3WC10"/>
<reference evidence="6" key="3">
    <citation type="submission" date="2014-11" db="UniProtKB">
        <authorList>
            <consortium name="EnsemblProtists"/>
        </authorList>
    </citation>
    <scope>IDENTIFICATION</scope>
    <source>
        <strain evidence="6">DAOM BR144</strain>
    </source>
</reference>
<evidence type="ECO:0000256" key="3">
    <source>
        <dbReference type="ARBA" id="ARBA00022989"/>
    </source>
</evidence>
<evidence type="ECO:0000256" key="1">
    <source>
        <dbReference type="ARBA" id="ARBA00004141"/>
    </source>
</evidence>
<dbReference type="GO" id="GO:0016020">
    <property type="term" value="C:membrane"/>
    <property type="evidence" value="ECO:0007669"/>
    <property type="project" value="UniProtKB-SubCell"/>
</dbReference>